<dbReference type="EMBL" id="CM000882">
    <property type="protein sequence ID" value="PNT68731.1"/>
    <property type="molecule type" value="Genomic_DNA"/>
</dbReference>
<dbReference type="InParanoid" id="A0A2K2D388"/>
<accession>A0A2K2D388</accession>
<proteinExistence type="predicted"/>
<evidence type="ECO:0000313" key="2">
    <source>
        <dbReference type="EMBL" id="PNT68731.1"/>
    </source>
</evidence>
<feature type="region of interest" description="Disordered" evidence="1">
    <location>
        <begin position="1"/>
        <end position="89"/>
    </location>
</feature>
<dbReference type="Gramene" id="PNT68731">
    <property type="protein sequence ID" value="PNT68731"/>
    <property type="gene ID" value="BRADI_3g44605v3"/>
</dbReference>
<name>A0A2K2D388_BRADI</name>
<reference evidence="2" key="2">
    <citation type="submission" date="2017-06" db="EMBL/GenBank/DDBJ databases">
        <title>WGS assembly of Brachypodium distachyon.</title>
        <authorList>
            <consortium name="The International Brachypodium Initiative"/>
            <person name="Lucas S."/>
            <person name="Harmon-Smith M."/>
            <person name="Lail K."/>
            <person name="Tice H."/>
            <person name="Grimwood J."/>
            <person name="Bruce D."/>
            <person name="Barry K."/>
            <person name="Shu S."/>
            <person name="Lindquist E."/>
            <person name="Wang M."/>
            <person name="Pitluck S."/>
            <person name="Vogel J.P."/>
            <person name="Garvin D.F."/>
            <person name="Mockler T.C."/>
            <person name="Schmutz J."/>
            <person name="Rokhsar D."/>
            <person name="Bevan M.W."/>
        </authorList>
    </citation>
    <scope>NUCLEOTIDE SEQUENCE</scope>
    <source>
        <strain evidence="2">Bd21</strain>
    </source>
</reference>
<dbReference type="AlphaFoldDB" id="A0A2K2D388"/>
<evidence type="ECO:0000313" key="3">
    <source>
        <dbReference type="EnsemblPlants" id="PNT68731"/>
    </source>
</evidence>
<organism evidence="2">
    <name type="scientific">Brachypodium distachyon</name>
    <name type="common">Purple false brome</name>
    <name type="synonym">Trachynia distachya</name>
    <dbReference type="NCBI Taxonomy" id="15368"/>
    <lineage>
        <taxon>Eukaryota</taxon>
        <taxon>Viridiplantae</taxon>
        <taxon>Streptophyta</taxon>
        <taxon>Embryophyta</taxon>
        <taxon>Tracheophyta</taxon>
        <taxon>Spermatophyta</taxon>
        <taxon>Magnoliopsida</taxon>
        <taxon>Liliopsida</taxon>
        <taxon>Poales</taxon>
        <taxon>Poaceae</taxon>
        <taxon>BOP clade</taxon>
        <taxon>Pooideae</taxon>
        <taxon>Stipodae</taxon>
        <taxon>Brachypodieae</taxon>
        <taxon>Brachypodium</taxon>
    </lineage>
</organism>
<feature type="compositionally biased region" description="Low complexity" evidence="1">
    <location>
        <begin position="39"/>
        <end position="48"/>
    </location>
</feature>
<gene>
    <name evidence="2" type="ORF">BRADI_3g44605v3</name>
</gene>
<evidence type="ECO:0000313" key="4">
    <source>
        <dbReference type="Proteomes" id="UP000008810"/>
    </source>
</evidence>
<dbReference type="Proteomes" id="UP000008810">
    <property type="component" value="Chromosome 3"/>
</dbReference>
<feature type="compositionally biased region" description="Basic residues" evidence="1">
    <location>
        <begin position="49"/>
        <end position="59"/>
    </location>
</feature>
<reference evidence="2 3" key="1">
    <citation type="journal article" date="2010" name="Nature">
        <title>Genome sequencing and analysis of the model grass Brachypodium distachyon.</title>
        <authorList>
            <consortium name="International Brachypodium Initiative"/>
        </authorList>
    </citation>
    <scope>NUCLEOTIDE SEQUENCE [LARGE SCALE GENOMIC DNA]</scope>
    <source>
        <strain evidence="2 3">Bd21</strain>
    </source>
</reference>
<dbReference type="EnsemblPlants" id="PNT68731">
    <property type="protein sequence ID" value="PNT68731"/>
    <property type="gene ID" value="BRADI_3g44605v3"/>
</dbReference>
<sequence length="114" mass="12303">MASSSSTLRAVLRPRDAISPAAGQRFRGPHLLLPRTGASSRSTPCRSSTRPKKCRHLRSLRLGGAPIRRPRAQAARASKGSPLEGSGRSFRGRRASPLCVLAWNEYPGICFAPL</sequence>
<keyword evidence="4" id="KW-1185">Reference proteome</keyword>
<reference evidence="3" key="3">
    <citation type="submission" date="2018-08" db="UniProtKB">
        <authorList>
            <consortium name="EnsemblPlants"/>
        </authorList>
    </citation>
    <scope>IDENTIFICATION</scope>
    <source>
        <strain evidence="3">cv. Bd21</strain>
    </source>
</reference>
<protein>
    <submittedName>
        <fullName evidence="2 3">Uncharacterized protein</fullName>
    </submittedName>
</protein>
<evidence type="ECO:0000256" key="1">
    <source>
        <dbReference type="SAM" id="MobiDB-lite"/>
    </source>
</evidence>